<keyword evidence="9" id="KW-1185">Reference proteome</keyword>
<evidence type="ECO:0000313" key="9">
    <source>
        <dbReference type="Proteomes" id="UP000245942"/>
    </source>
</evidence>
<dbReference type="InterPro" id="IPR009072">
    <property type="entry name" value="Histone-fold"/>
</dbReference>
<evidence type="ECO:0000256" key="1">
    <source>
        <dbReference type="ARBA" id="ARBA00004123"/>
    </source>
</evidence>
<evidence type="ECO:0000256" key="5">
    <source>
        <dbReference type="ARBA" id="ARBA00038392"/>
    </source>
</evidence>
<dbReference type="RefSeq" id="XP_025350410.1">
    <property type="nucleotide sequence ID" value="XM_025491762.1"/>
</dbReference>
<keyword evidence="3" id="KW-0804">Transcription</keyword>
<name>A0A316UDF5_9BASI</name>
<dbReference type="STRING" id="1684307.A0A316UDF5"/>
<dbReference type="SUPFAM" id="SSF47113">
    <property type="entry name" value="Histone-fold"/>
    <property type="match status" value="1"/>
</dbReference>
<reference evidence="8 9" key="1">
    <citation type="journal article" date="2018" name="Mol. Biol. Evol.">
        <title>Broad Genomic Sampling Reveals a Smut Pathogenic Ancestry of the Fungal Clade Ustilaginomycotina.</title>
        <authorList>
            <person name="Kijpornyongpan T."/>
            <person name="Mondo S.J."/>
            <person name="Barry K."/>
            <person name="Sandor L."/>
            <person name="Lee J."/>
            <person name="Lipzen A."/>
            <person name="Pangilinan J."/>
            <person name="LaButti K."/>
            <person name="Hainaut M."/>
            <person name="Henrissat B."/>
            <person name="Grigoriev I.V."/>
            <person name="Spatafora J.W."/>
            <person name="Aime M.C."/>
        </authorList>
    </citation>
    <scope>NUCLEOTIDE SEQUENCE [LARGE SCALE GENOMIC DNA]</scope>
    <source>
        <strain evidence="8 9">MCA 4718</strain>
    </source>
</reference>
<dbReference type="CDD" id="cd07978">
    <property type="entry name" value="HFD_TAF13"/>
    <property type="match status" value="1"/>
</dbReference>
<gene>
    <name evidence="8" type="ORF">BCV69DRAFT_280857</name>
</gene>
<dbReference type="AlphaFoldDB" id="A0A316UDF5"/>
<keyword evidence="4" id="KW-0539">Nucleus</keyword>
<dbReference type="PANTHER" id="PTHR11380">
    <property type="entry name" value="TRANSCRIPTION INITIATION FACTOR TFIID/SUPT3-RELATED"/>
    <property type="match status" value="1"/>
</dbReference>
<dbReference type="InterPro" id="IPR003195">
    <property type="entry name" value="TFIID_TAF13"/>
</dbReference>
<dbReference type="OrthoDB" id="10266074at2759"/>
<sequence length="188" mass="20495">MAATGSSAKPGKNAGEGTGRGRRNLQYRGLFAKDLPMMMYGFGDARNPNQQSIEVMESLTVAFLTDLCHRCRPSSTSLPTSRHYPYAQRAKVKMDDLRFALRKDEKKLARLEELIYLEGVISGAKKLLSNDVVDDVARQVEAEEKGEKERAAAARDGGEANAMEVDGEAAKEDGKQGRGATQGKSKAK</sequence>
<feature type="region of interest" description="Disordered" evidence="7">
    <location>
        <begin position="1"/>
        <end position="22"/>
    </location>
</feature>
<dbReference type="GO" id="GO:0046982">
    <property type="term" value="F:protein heterodimerization activity"/>
    <property type="evidence" value="ECO:0007669"/>
    <property type="project" value="InterPro"/>
</dbReference>
<dbReference type="Gene3D" id="1.10.20.10">
    <property type="entry name" value="Histone, subunit A"/>
    <property type="match status" value="1"/>
</dbReference>
<feature type="region of interest" description="Disordered" evidence="7">
    <location>
        <begin position="140"/>
        <end position="188"/>
    </location>
</feature>
<evidence type="ECO:0000256" key="3">
    <source>
        <dbReference type="ARBA" id="ARBA00023163"/>
    </source>
</evidence>
<dbReference type="GeneID" id="37013496"/>
<dbReference type="Proteomes" id="UP000245942">
    <property type="component" value="Unassembled WGS sequence"/>
</dbReference>
<evidence type="ECO:0000256" key="2">
    <source>
        <dbReference type="ARBA" id="ARBA00023015"/>
    </source>
</evidence>
<dbReference type="EMBL" id="KZ819322">
    <property type="protein sequence ID" value="PWN23250.1"/>
    <property type="molecule type" value="Genomic_DNA"/>
</dbReference>
<comment type="subcellular location">
    <subcellularLocation>
        <location evidence="1">Nucleus</location>
    </subcellularLocation>
</comment>
<organism evidence="8 9">
    <name type="scientific">Pseudomicrostroma glucosiphilum</name>
    <dbReference type="NCBI Taxonomy" id="1684307"/>
    <lineage>
        <taxon>Eukaryota</taxon>
        <taxon>Fungi</taxon>
        <taxon>Dikarya</taxon>
        <taxon>Basidiomycota</taxon>
        <taxon>Ustilaginomycotina</taxon>
        <taxon>Exobasidiomycetes</taxon>
        <taxon>Microstromatales</taxon>
        <taxon>Microstromatales incertae sedis</taxon>
        <taxon>Pseudomicrostroma</taxon>
    </lineage>
</organism>
<evidence type="ECO:0000256" key="6">
    <source>
        <dbReference type="ARBA" id="ARBA00040136"/>
    </source>
</evidence>
<feature type="compositionally biased region" description="Basic and acidic residues" evidence="7">
    <location>
        <begin position="140"/>
        <end position="158"/>
    </location>
</feature>
<keyword evidence="2" id="KW-0805">Transcription regulation</keyword>
<dbReference type="GO" id="GO:0005669">
    <property type="term" value="C:transcription factor TFIID complex"/>
    <property type="evidence" value="ECO:0007669"/>
    <property type="project" value="TreeGrafter"/>
</dbReference>
<protein>
    <recommendedName>
        <fullName evidence="6">Transcription initiation factor TFIID subunit 13</fullName>
    </recommendedName>
</protein>
<evidence type="ECO:0000256" key="4">
    <source>
        <dbReference type="ARBA" id="ARBA00023242"/>
    </source>
</evidence>
<evidence type="ECO:0000256" key="7">
    <source>
        <dbReference type="SAM" id="MobiDB-lite"/>
    </source>
</evidence>
<comment type="similarity">
    <text evidence="5">Belongs to the TAF13 family.</text>
</comment>
<proteinExistence type="inferred from homology"/>
<dbReference type="PANTHER" id="PTHR11380:SF5">
    <property type="entry name" value="TRANSCRIPTION INITIATION FACTOR TFIID SUBUNIT 13"/>
    <property type="match status" value="1"/>
</dbReference>
<accession>A0A316UDF5</accession>
<dbReference type="GO" id="GO:0051123">
    <property type="term" value="P:RNA polymerase II preinitiation complex assembly"/>
    <property type="evidence" value="ECO:0007669"/>
    <property type="project" value="TreeGrafter"/>
</dbReference>
<evidence type="ECO:0000313" key="8">
    <source>
        <dbReference type="EMBL" id="PWN23250.1"/>
    </source>
</evidence>
<dbReference type="Pfam" id="PF02269">
    <property type="entry name" value="TFIID-18kDa"/>
    <property type="match status" value="1"/>
</dbReference>